<dbReference type="GO" id="GO:0055107">
    <property type="term" value="P:Golgi to secretory granule transport"/>
    <property type="evidence" value="ECO:0007669"/>
    <property type="project" value="TreeGrafter"/>
</dbReference>
<dbReference type="InterPro" id="IPR051149">
    <property type="entry name" value="Spindly/BICDR_Dynein_Adapter"/>
</dbReference>
<proteinExistence type="predicted"/>
<accession>A0A3P8WQ50</accession>
<dbReference type="AlphaFoldDB" id="A0A3P8WQ50"/>
<dbReference type="PANTHER" id="PTHR32123:SF10">
    <property type="entry name" value="BICD FAMILY-LIKE CARGO ADAPTER 1-RELATED"/>
    <property type="match status" value="1"/>
</dbReference>
<dbReference type="Proteomes" id="UP000265120">
    <property type="component" value="Chromosome 19"/>
</dbReference>
<evidence type="ECO:0000313" key="3">
    <source>
        <dbReference type="Ensembl" id="ENSCSEP00000028879.1"/>
    </source>
</evidence>
<dbReference type="InParanoid" id="A0A3P8WQ50"/>
<protein>
    <submittedName>
        <fullName evidence="3">Bicaudal-D-related protein 2-like</fullName>
    </submittedName>
</protein>
<feature type="region of interest" description="Disordered" evidence="2">
    <location>
        <begin position="166"/>
        <end position="279"/>
    </location>
</feature>
<dbReference type="GO" id="GO:0047496">
    <property type="term" value="P:vesicle transport along microtubule"/>
    <property type="evidence" value="ECO:0007669"/>
    <property type="project" value="TreeGrafter"/>
</dbReference>
<keyword evidence="4" id="KW-1185">Reference proteome</keyword>
<dbReference type="Ensembl" id="ENSCSET00000029274.1">
    <property type="protein sequence ID" value="ENSCSEP00000028879.1"/>
    <property type="gene ID" value="ENSCSEG00000018490.1"/>
</dbReference>
<reference evidence="3" key="3">
    <citation type="submission" date="2025-09" db="UniProtKB">
        <authorList>
            <consortium name="Ensembl"/>
        </authorList>
    </citation>
    <scope>IDENTIFICATION</scope>
</reference>
<feature type="compositionally biased region" description="Low complexity" evidence="2">
    <location>
        <begin position="197"/>
        <end position="215"/>
    </location>
</feature>
<keyword evidence="1" id="KW-0175">Coiled coil</keyword>
<reference evidence="3" key="2">
    <citation type="submission" date="2025-08" db="UniProtKB">
        <authorList>
            <consortium name="Ensembl"/>
        </authorList>
    </citation>
    <scope>IDENTIFICATION</scope>
</reference>
<dbReference type="FunCoup" id="A0A3P8WQ50">
    <property type="interactions" value="90"/>
</dbReference>
<organism evidence="3 4">
    <name type="scientific">Cynoglossus semilaevis</name>
    <name type="common">Tongue sole</name>
    <dbReference type="NCBI Taxonomy" id="244447"/>
    <lineage>
        <taxon>Eukaryota</taxon>
        <taxon>Metazoa</taxon>
        <taxon>Chordata</taxon>
        <taxon>Craniata</taxon>
        <taxon>Vertebrata</taxon>
        <taxon>Euteleostomi</taxon>
        <taxon>Actinopterygii</taxon>
        <taxon>Neopterygii</taxon>
        <taxon>Teleostei</taxon>
        <taxon>Neoteleostei</taxon>
        <taxon>Acanthomorphata</taxon>
        <taxon>Carangaria</taxon>
        <taxon>Pleuronectiformes</taxon>
        <taxon>Pleuronectoidei</taxon>
        <taxon>Cynoglossidae</taxon>
        <taxon>Cynoglossinae</taxon>
        <taxon>Cynoglossus</taxon>
    </lineage>
</organism>
<evidence type="ECO:0000256" key="2">
    <source>
        <dbReference type="SAM" id="MobiDB-lite"/>
    </source>
</evidence>
<reference evidence="3 4" key="1">
    <citation type="journal article" date="2014" name="Nat. Genet.">
        <title>Whole-genome sequence of a flatfish provides insights into ZW sex chromosome evolution and adaptation to a benthic lifestyle.</title>
        <authorList>
            <person name="Chen S."/>
            <person name="Zhang G."/>
            <person name="Shao C."/>
            <person name="Huang Q."/>
            <person name="Liu G."/>
            <person name="Zhang P."/>
            <person name="Song W."/>
            <person name="An N."/>
            <person name="Chalopin D."/>
            <person name="Volff J.N."/>
            <person name="Hong Y."/>
            <person name="Li Q."/>
            <person name="Sha Z."/>
            <person name="Zhou H."/>
            <person name="Xie M."/>
            <person name="Yu Q."/>
            <person name="Liu Y."/>
            <person name="Xiang H."/>
            <person name="Wang N."/>
            <person name="Wu K."/>
            <person name="Yang C."/>
            <person name="Zhou Q."/>
            <person name="Liao X."/>
            <person name="Yang L."/>
            <person name="Hu Q."/>
            <person name="Zhang J."/>
            <person name="Meng L."/>
            <person name="Jin L."/>
            <person name="Tian Y."/>
            <person name="Lian J."/>
            <person name="Yang J."/>
            <person name="Miao G."/>
            <person name="Liu S."/>
            <person name="Liang Z."/>
            <person name="Yan F."/>
            <person name="Li Y."/>
            <person name="Sun B."/>
            <person name="Zhang H."/>
            <person name="Zhang J."/>
            <person name="Zhu Y."/>
            <person name="Du M."/>
            <person name="Zhao Y."/>
            <person name="Schartl M."/>
            <person name="Tang Q."/>
            <person name="Wang J."/>
        </authorList>
    </citation>
    <scope>NUCLEOTIDE SEQUENCE</scope>
</reference>
<dbReference type="STRING" id="244447.ENSCSEP00000028879"/>
<name>A0A3P8WQ50_CYNSE</name>
<dbReference type="GeneTree" id="ENSGT00940000165761"/>
<sequence>LNEVRREVELSRKRSIKLKAQVDKLQESKGGQGWSQHRERVTEEVLSILRLLSPLTDKSNSSQSFRADDCLDITLAQLQSVARQLAISHTEQTRKGEADSAILQQALRDRDDAIEKKAMEAELLRSKTEMMSLNNQLLEAVQKRLELSLELEAWKEDVQTIVQQNLQSQQQGEQPQKKTFRSLGILRRYNRPPIQRPTKPTINSSSPTSPTVNPSQIFVPRAAAAAASASPPPTTPPSSSGQRTWRDRLRRGKTSRPGEESAGQGSEQDLEGFHNVSLD</sequence>
<dbReference type="PANTHER" id="PTHR32123">
    <property type="entry name" value="BICD FAMILY-LIKE CARGO ADAPTER"/>
    <property type="match status" value="1"/>
</dbReference>
<evidence type="ECO:0000313" key="4">
    <source>
        <dbReference type="Proteomes" id="UP000265120"/>
    </source>
</evidence>
<evidence type="ECO:0000256" key="1">
    <source>
        <dbReference type="ARBA" id="ARBA00023054"/>
    </source>
</evidence>